<feature type="domain" description="SP-RING-type" evidence="6">
    <location>
        <begin position="298"/>
        <end position="379"/>
    </location>
</feature>
<dbReference type="Gene3D" id="3.30.40.10">
    <property type="entry name" value="Zinc/RING finger domain, C3HC4 (zinc finger)"/>
    <property type="match status" value="1"/>
</dbReference>
<evidence type="ECO:0000256" key="4">
    <source>
        <dbReference type="PROSITE-ProRule" id="PRU00452"/>
    </source>
</evidence>
<dbReference type="EMBL" id="JAJJMB010004025">
    <property type="protein sequence ID" value="KAI3944655.1"/>
    <property type="molecule type" value="Genomic_DNA"/>
</dbReference>
<dbReference type="Proteomes" id="UP001202328">
    <property type="component" value="Unassembled WGS sequence"/>
</dbReference>
<dbReference type="PANTHER" id="PTHR10782">
    <property type="entry name" value="ZINC FINGER MIZ DOMAIN-CONTAINING PROTEIN"/>
    <property type="match status" value="1"/>
</dbReference>
<name>A0AAD4XU26_9MAGN</name>
<evidence type="ECO:0000256" key="1">
    <source>
        <dbReference type="ARBA" id="ARBA00022723"/>
    </source>
</evidence>
<feature type="region of interest" description="Disordered" evidence="5">
    <location>
        <begin position="1"/>
        <end position="30"/>
    </location>
</feature>
<feature type="compositionally biased region" description="Polar residues" evidence="5">
    <location>
        <begin position="609"/>
        <end position="623"/>
    </location>
</feature>
<sequence length="1365" mass="149311">MDGGSTHSGGGGAGGNKTNPESSSSMDSSKVTSVAKQLSTLISTGHRFDSRQFNLCVSLARGIDYAIVNNEIPDGVDELPSLFKQVYGHNKNGILLQATNMMLMASLKSACRSGWFLAKDAEELLNFANEVSVSFCTPPVIVIEPSNPPPVISNIINRFYPWIKMTRIFASLEVKPGYGAYLLDFHVLKNEATIREKIRLFVAQTDNIDTSSCLVTPQQAIFLLNGKGIRRRIINSLDNRPQIPTNVTAMVKYGTNLLQAVGHFNGNYTIIIAFTSEASIDTPDLQHYARPLSAVNSLDSGIVKGVSRISLNCPISSRRISVPAKGRLCEHQQCFDYANYIKINSRRPSWRCPLCSQSVCYTDMYIDQQTVEVLEDVGENVVDVIISADGSWKAVRETDDPAHKQDKTLGKEGGAPNHCIGIDKNISMDTSEAEDINPLENTVHVNESMEFDITGIQNEDTFPLGFLFSNCSATSNTVTPSTRLNPCAMDPILEPSSTSFTLIRLPNDAVIPTHNRDPWDVCGTSQSSTSLSRNYPISDNLSLQSLGSSGFWDLVMNGETGRQIPRNITRTQIAVQALPDQSLLMHSRRRARPSSVDAGGAAETLQQRFSSSNMDANSASEMSPTPPGLPPMTQKWVPRSHFPGQPPVQQTVGLPAPIRFLGSYQSDVRISSSQTSEDLQNLQPSPGTRISQMASPPIMARAPPHLSRMQVRKGGSPSNVASRPKGKHSQMMSQQPSQSERFLPVVPVQLQPRRGSSSLMVGGGHKPLIGEQRERNMEAKNPDFTRVDKSSKVTPGQNWRPSGRMRGSLSGRAYSGALSQYIIQPTQVTSPSAIRDPPVNPFSTPSCSTGVAKIPSHIGDNSDRHAPTSANQPTQVDAEVCVEQENTDGVRGVKMQNHPTQVQAEKEIEDEAAEAGSCRIIDDEAERQKKKKTVAREELGLSCQSGLSTGHLNKTIDNVQQVIFIANRDGSIMSMENIIHVPKEVERILGKRTLSAIFKSKKLNAKIDVKEKNHSVKIVRERFICRACNQEGHMRTNNDCPMYGKDLDPKLKPANNSNMPSPTLVDQPMQVDAEECGEGEAGKNESKQRKIDGVGNNESKKGKTDGIGNNESKQGKIDGVRNNESKQGKTDGIGELKIQKHLTQVQADEEVENEIAEPCRMLMDDDEAERKKKKKTIAEGLVESGSSWQSGSSAEQLNKTNGNIEQLIPAAQPDSSVTSLEFISRDPKEVESVLGERTFSGNFNSKSGVKVMHSATKNVRERFVCGACGQEGHMKTNMNCPKFGQDFVCGTCGQEGHMKTSRNCPRYGEDFVCSACGEVGHMKSSKNCPRYGKDAQVESSGAERISEKRKRPNSTAPVKRNLSVN</sequence>
<evidence type="ECO:0000259" key="6">
    <source>
        <dbReference type="PROSITE" id="PS51044"/>
    </source>
</evidence>
<keyword evidence="3" id="KW-0862">Zinc</keyword>
<dbReference type="GO" id="GO:0061665">
    <property type="term" value="F:SUMO ligase activity"/>
    <property type="evidence" value="ECO:0007669"/>
    <property type="project" value="TreeGrafter"/>
</dbReference>
<evidence type="ECO:0000256" key="2">
    <source>
        <dbReference type="ARBA" id="ARBA00022771"/>
    </source>
</evidence>
<gene>
    <name evidence="7" type="ORF">MKW98_021113</name>
</gene>
<dbReference type="PANTHER" id="PTHR10782:SF4">
    <property type="entry name" value="TONALLI, ISOFORM E"/>
    <property type="match status" value="1"/>
</dbReference>
<feature type="compositionally biased region" description="Basic and acidic residues" evidence="5">
    <location>
        <begin position="1113"/>
        <end position="1133"/>
    </location>
</feature>
<dbReference type="GO" id="GO:0008270">
    <property type="term" value="F:zinc ion binding"/>
    <property type="evidence" value="ECO:0007669"/>
    <property type="project" value="UniProtKB-KW"/>
</dbReference>
<evidence type="ECO:0000313" key="8">
    <source>
        <dbReference type="Proteomes" id="UP001202328"/>
    </source>
</evidence>
<keyword evidence="2 4" id="KW-0863">Zinc-finger</keyword>
<dbReference type="PROSITE" id="PS51044">
    <property type="entry name" value="ZF_SP_RING"/>
    <property type="match status" value="1"/>
</dbReference>
<feature type="compositionally biased region" description="Low complexity" evidence="5">
    <location>
        <begin position="729"/>
        <end position="739"/>
    </location>
</feature>
<dbReference type="InterPro" id="IPR013083">
    <property type="entry name" value="Znf_RING/FYVE/PHD"/>
</dbReference>
<comment type="caution">
    <text evidence="7">The sequence shown here is derived from an EMBL/GenBank/DDBJ whole genome shotgun (WGS) entry which is preliminary data.</text>
</comment>
<reference evidence="7" key="1">
    <citation type="submission" date="2022-04" db="EMBL/GenBank/DDBJ databases">
        <title>A functionally conserved STORR gene fusion in Papaver species that diverged 16.8 million years ago.</title>
        <authorList>
            <person name="Catania T."/>
        </authorList>
    </citation>
    <scope>NUCLEOTIDE SEQUENCE</scope>
    <source>
        <strain evidence="7">S-188037</strain>
    </source>
</reference>
<feature type="region of interest" description="Disordered" evidence="5">
    <location>
        <begin position="1073"/>
        <end position="1133"/>
    </location>
</feature>
<dbReference type="CDD" id="cd16650">
    <property type="entry name" value="SP-RING_PIAS-like"/>
    <property type="match status" value="1"/>
</dbReference>
<feature type="region of interest" description="Disordered" evidence="5">
    <location>
        <begin position="1322"/>
        <end position="1365"/>
    </location>
</feature>
<feature type="region of interest" description="Disordered" evidence="5">
    <location>
        <begin position="669"/>
        <end position="740"/>
    </location>
</feature>
<accession>A0AAD4XU26</accession>
<dbReference type="GO" id="GO:0003676">
    <property type="term" value="F:nucleic acid binding"/>
    <property type="evidence" value="ECO:0007669"/>
    <property type="project" value="InterPro"/>
</dbReference>
<feature type="compositionally biased region" description="Polar residues" evidence="5">
    <location>
        <begin position="669"/>
        <end position="694"/>
    </location>
</feature>
<dbReference type="Pfam" id="PF02891">
    <property type="entry name" value="zf-MIZ"/>
    <property type="match status" value="1"/>
</dbReference>
<keyword evidence="8" id="KW-1185">Reference proteome</keyword>
<proteinExistence type="predicted"/>
<dbReference type="Gene3D" id="4.10.60.10">
    <property type="entry name" value="Zinc finger, CCHC-type"/>
    <property type="match status" value="1"/>
</dbReference>
<organism evidence="7 8">
    <name type="scientific">Papaver atlanticum</name>
    <dbReference type="NCBI Taxonomy" id="357466"/>
    <lineage>
        <taxon>Eukaryota</taxon>
        <taxon>Viridiplantae</taxon>
        <taxon>Streptophyta</taxon>
        <taxon>Embryophyta</taxon>
        <taxon>Tracheophyta</taxon>
        <taxon>Spermatophyta</taxon>
        <taxon>Magnoliopsida</taxon>
        <taxon>Ranunculales</taxon>
        <taxon>Papaveraceae</taxon>
        <taxon>Papaveroideae</taxon>
        <taxon>Papaver</taxon>
    </lineage>
</organism>
<evidence type="ECO:0000313" key="7">
    <source>
        <dbReference type="EMBL" id="KAI3944655.1"/>
    </source>
</evidence>
<evidence type="ECO:0000256" key="5">
    <source>
        <dbReference type="SAM" id="MobiDB-lite"/>
    </source>
</evidence>
<dbReference type="GO" id="GO:0000785">
    <property type="term" value="C:chromatin"/>
    <property type="evidence" value="ECO:0007669"/>
    <property type="project" value="TreeGrafter"/>
</dbReference>
<protein>
    <recommendedName>
        <fullName evidence="6">SP-RING-type domain-containing protein</fullName>
    </recommendedName>
</protein>
<dbReference type="GO" id="GO:0016925">
    <property type="term" value="P:protein sumoylation"/>
    <property type="evidence" value="ECO:0007669"/>
    <property type="project" value="TreeGrafter"/>
</dbReference>
<dbReference type="SMART" id="SM00343">
    <property type="entry name" value="ZnF_C2HC"/>
    <property type="match status" value="4"/>
</dbReference>
<keyword evidence="1" id="KW-0479">Metal-binding</keyword>
<feature type="region of interest" description="Disordered" evidence="5">
    <location>
        <begin position="786"/>
        <end position="808"/>
    </location>
</feature>
<evidence type="ECO:0000256" key="3">
    <source>
        <dbReference type="ARBA" id="ARBA00022833"/>
    </source>
</evidence>
<feature type="compositionally biased region" description="Gly residues" evidence="5">
    <location>
        <begin position="1"/>
        <end position="15"/>
    </location>
</feature>
<dbReference type="InterPro" id="IPR001878">
    <property type="entry name" value="Znf_CCHC"/>
</dbReference>
<dbReference type="InterPro" id="IPR004181">
    <property type="entry name" value="Znf_MIZ"/>
</dbReference>
<feature type="compositionally biased region" description="Basic and acidic residues" evidence="5">
    <location>
        <begin position="1080"/>
        <end position="1104"/>
    </location>
</feature>
<feature type="region of interest" description="Disordered" evidence="5">
    <location>
        <begin position="853"/>
        <end position="875"/>
    </location>
</feature>
<feature type="region of interest" description="Disordered" evidence="5">
    <location>
        <begin position="609"/>
        <end position="651"/>
    </location>
</feature>